<comment type="caution">
    <text evidence="1">The sequence shown here is derived from an EMBL/GenBank/DDBJ whole genome shotgun (WGS) entry which is preliminary data.</text>
</comment>
<evidence type="ECO:0000313" key="2">
    <source>
        <dbReference type="Proteomes" id="UP001500866"/>
    </source>
</evidence>
<sequence>MNRKKLIVAAIGLAIFAAAVFWITNASNKDVIEHDYTFTGEDTKWKATFHIKGQDVFYEKDNVIQHESSYDTTFKLIYKGDLSDLSELNELQYGYKTSLTNTKSTKHFDTPPDRKVFVENGTGSGNIIRPDDSVIVTVQWDAQIEKFTLTPAEDRTDSD</sequence>
<name>A0ABN1G9C5_9BACI</name>
<reference evidence="1 2" key="1">
    <citation type="journal article" date="2019" name="Int. J. Syst. Evol. Microbiol.">
        <title>The Global Catalogue of Microorganisms (GCM) 10K type strain sequencing project: providing services to taxonomists for standard genome sequencing and annotation.</title>
        <authorList>
            <consortium name="The Broad Institute Genomics Platform"/>
            <consortium name="The Broad Institute Genome Sequencing Center for Infectious Disease"/>
            <person name="Wu L."/>
            <person name="Ma J."/>
        </authorList>
    </citation>
    <scope>NUCLEOTIDE SEQUENCE [LARGE SCALE GENOMIC DNA]</scope>
    <source>
        <strain evidence="1 2">JCM 15395</strain>
    </source>
</reference>
<protein>
    <recommendedName>
        <fullName evidence="3">Secreted protein</fullName>
    </recommendedName>
</protein>
<dbReference type="EMBL" id="BAAADS010000018">
    <property type="protein sequence ID" value="GAA0606726.1"/>
    <property type="molecule type" value="Genomic_DNA"/>
</dbReference>
<organism evidence="1 2">
    <name type="scientific">Virgibacillus siamensis</name>
    <dbReference type="NCBI Taxonomy" id="480071"/>
    <lineage>
        <taxon>Bacteria</taxon>
        <taxon>Bacillati</taxon>
        <taxon>Bacillota</taxon>
        <taxon>Bacilli</taxon>
        <taxon>Bacillales</taxon>
        <taxon>Bacillaceae</taxon>
        <taxon>Virgibacillus</taxon>
    </lineage>
</organism>
<accession>A0ABN1G9C5</accession>
<dbReference type="RefSeq" id="WP_343813590.1">
    <property type="nucleotide sequence ID" value="NZ_BAAADS010000018.1"/>
</dbReference>
<proteinExistence type="predicted"/>
<evidence type="ECO:0008006" key="3">
    <source>
        <dbReference type="Google" id="ProtNLM"/>
    </source>
</evidence>
<gene>
    <name evidence="1" type="ORF">GCM10009001_24970</name>
</gene>
<keyword evidence="2" id="KW-1185">Reference proteome</keyword>
<dbReference type="Proteomes" id="UP001500866">
    <property type="component" value="Unassembled WGS sequence"/>
</dbReference>
<evidence type="ECO:0000313" key="1">
    <source>
        <dbReference type="EMBL" id="GAA0606726.1"/>
    </source>
</evidence>